<gene>
    <name evidence="1" type="ORF">POCTA_138.1.T1500054</name>
</gene>
<keyword evidence="2" id="KW-1185">Reference proteome</keyword>
<dbReference type="Proteomes" id="UP000683925">
    <property type="component" value="Unassembled WGS sequence"/>
</dbReference>
<protein>
    <submittedName>
        <fullName evidence="1">Uncharacterized protein</fullName>
    </submittedName>
</protein>
<proteinExistence type="predicted"/>
<comment type="caution">
    <text evidence="1">The sequence shown here is derived from an EMBL/GenBank/DDBJ whole genome shotgun (WGS) entry which is preliminary data.</text>
</comment>
<name>A0A8S1Y9D8_PAROT</name>
<reference evidence="1" key="1">
    <citation type="submission" date="2021-01" db="EMBL/GenBank/DDBJ databases">
        <authorList>
            <consortium name="Genoscope - CEA"/>
            <person name="William W."/>
        </authorList>
    </citation>
    <scope>NUCLEOTIDE SEQUENCE</scope>
</reference>
<evidence type="ECO:0000313" key="1">
    <source>
        <dbReference type="EMBL" id="CAD8210220.1"/>
    </source>
</evidence>
<organism evidence="1 2">
    <name type="scientific">Paramecium octaurelia</name>
    <dbReference type="NCBI Taxonomy" id="43137"/>
    <lineage>
        <taxon>Eukaryota</taxon>
        <taxon>Sar</taxon>
        <taxon>Alveolata</taxon>
        <taxon>Ciliophora</taxon>
        <taxon>Intramacronucleata</taxon>
        <taxon>Oligohymenophorea</taxon>
        <taxon>Peniculida</taxon>
        <taxon>Parameciidae</taxon>
        <taxon>Paramecium</taxon>
    </lineage>
</organism>
<dbReference type="EMBL" id="CAJJDP010000152">
    <property type="protein sequence ID" value="CAD8210220.1"/>
    <property type="molecule type" value="Genomic_DNA"/>
</dbReference>
<dbReference type="AlphaFoldDB" id="A0A8S1Y9D8"/>
<sequence length="56" mass="6734">MLPVRIQQNCVEIQLSITIKDYEYLLPTKNMQNKQISEGRSAFLKWDNSKKHFYMI</sequence>
<evidence type="ECO:0000313" key="2">
    <source>
        <dbReference type="Proteomes" id="UP000683925"/>
    </source>
</evidence>
<accession>A0A8S1Y9D8</accession>